<sequence>MSSRSNSTRALPKASKTKNNKRTRASERLSKNRRRSSTRFPQPYVEDADSELDGMTIDGSPASTSYSNLAQRASSDAYQADTEGASRPRRFSDLYGHGHRFEESGEKFSSPTLRRRSLLNHNKKRRSSEDSEDISPKKVRFNPADDETKIFEKGSVPSPTWPPPPVRDDRQTVAEVDCDDTLSDLDEELIEPMRLPENPDEYLLNLLRKRPMPLSLSQISGLFHVVQGLTEDFARTWFGPTGNEDMRAVVKDMLAFPIHDLELKNPALFFTAINVLDASTTHGVADGWRRFFAHPDYRQYFVYAVLGEWFTQRIFKDTSFGLSDLAQDEMHEEVDKAFLHFESFIRAKKRGEVLDAYMGPEGADSAEETAQFLKRQAAELADEILTVLEPMLPWNRVAGQQAGSREEVGEMQEFEMRLALVELISHCAALNWSIVRSGENGTIIRIADRIENGKRYWPTAPMHCINQNIFDKTRDQSAQRAVPVVKMTCWGRIEAYVPHGPNMRRMARIEKKHVVDAVDRLKAEGKKITKKALDKIHDNFCWECTNAKLWGVLPQELWPIEHANRQKTENRMRNAEWRQKLERRRARTSRPNDNGSDPDDSGSNPDDIGSEPDDDSTSSSQPTSSESSSSSSSSTTDTNTDTNSDLENAEPALGNGEQDDDEPLRGSWVTYFSCLNPHQVYVEWAKSEADYQDDLKVNCNIDTEEPIRRRNGLRRVVRHARSTLSLLPRTKAQTEDFILTLWNFYARNGFKIEWATFVILVIYGLAKGKTFSLTGQITSAAIHIALEAATEVLVSVDYWTSSILSVTGTLPEHLQYLRVNIPSFLARVQGAMGYKWHEFSTAVNNAIPRPNTTEIEQVIRDDGSSSAFSVLDRARGGWTHMTGGAKDNAAELLSAITATAAAITSTTGPATIVGPPTATSGPSTTALGKRVIDLLWNNPPEPTWPTEGQTIVPPTYTARTRTTEANDGSVQSLKDKVFPTIAQSDMRAQLGNLEGTPVVTPTSTAAVTAYTRANTNNEAGPWWLPSWLNGHHNDNTPQASQTATEGPDLTVNVDVEETDAEPTFNIEFNEQLKEPYPMLNRAEKSSAMSKLGDKISSATETVSPQPSPVPIDVLVSSISEAAETAPFSTRTVTPTSTLHLNDNFKKAFSMLNGGRNSATSKLSKAALSATWKVGKDVASATDAVESEPTWHINDNFKKAYAMLNGAKESVTSKVAEGVSSATDAVDSEPTIHINDNFRKAYSMLNAPKNSVTSKVGKEFSKASSKASKEISKISSKVSSKASSKASSKPTLTATTIESKIDEKFDEMARDAGGRTNVNEHGKRVRDGDDGRTNINANGKRVRDGRDGDGNVRTITVRPPGETLVLEVPRQDARDVEWEREEGRRRWFGRIPH</sequence>
<feature type="compositionally biased region" description="Basic and acidic residues" evidence="1">
    <location>
        <begin position="1340"/>
        <end position="1349"/>
    </location>
</feature>
<feature type="compositionally biased region" description="Basic and acidic residues" evidence="1">
    <location>
        <begin position="568"/>
        <end position="580"/>
    </location>
</feature>
<evidence type="ECO:0000313" key="3">
    <source>
        <dbReference type="Proteomes" id="UP001334248"/>
    </source>
</evidence>
<protein>
    <submittedName>
        <fullName evidence="2">Uncharacterized protein</fullName>
    </submittedName>
</protein>
<name>A0ABR0RPQ7_9EURO</name>
<comment type="caution">
    <text evidence="2">The sequence shown here is derived from an EMBL/GenBank/DDBJ whole genome shotgun (WGS) entry which is preliminary data.</text>
</comment>
<reference evidence="2 3" key="1">
    <citation type="journal article" date="2023" name="Res Sq">
        <title>Genomic and morphological characterization of Knufia obscura isolated from the Mars 2020 spacecraft assembly facility.</title>
        <authorList>
            <person name="Chander A.M."/>
            <person name="Teixeira M.M."/>
            <person name="Singh N.K."/>
            <person name="Williams M.P."/>
            <person name="Parker C.W."/>
            <person name="Leo P."/>
            <person name="Stajich J.E."/>
            <person name="Torok T."/>
            <person name="Tighe S."/>
            <person name="Mason C.E."/>
            <person name="Venkateswaran K."/>
        </authorList>
    </citation>
    <scope>NUCLEOTIDE SEQUENCE [LARGE SCALE GENOMIC DNA]</scope>
    <source>
        <strain evidence="2 3">CCFEE 5817</strain>
    </source>
</reference>
<feature type="compositionally biased region" description="Basic residues" evidence="1">
    <location>
        <begin position="113"/>
        <end position="126"/>
    </location>
</feature>
<accession>A0ABR0RPQ7</accession>
<dbReference type="EMBL" id="JAVHJV010000005">
    <property type="protein sequence ID" value="KAK5942275.1"/>
    <property type="molecule type" value="Genomic_DNA"/>
</dbReference>
<evidence type="ECO:0000256" key="1">
    <source>
        <dbReference type="SAM" id="MobiDB-lite"/>
    </source>
</evidence>
<organism evidence="2 3">
    <name type="scientific">Knufia obscura</name>
    <dbReference type="NCBI Taxonomy" id="1635080"/>
    <lineage>
        <taxon>Eukaryota</taxon>
        <taxon>Fungi</taxon>
        <taxon>Dikarya</taxon>
        <taxon>Ascomycota</taxon>
        <taxon>Pezizomycotina</taxon>
        <taxon>Eurotiomycetes</taxon>
        <taxon>Chaetothyriomycetidae</taxon>
        <taxon>Chaetothyriales</taxon>
        <taxon>Trichomeriaceae</taxon>
        <taxon>Knufia</taxon>
    </lineage>
</organism>
<proteinExistence type="predicted"/>
<feature type="region of interest" description="Disordered" evidence="1">
    <location>
        <begin position="568"/>
        <end position="662"/>
    </location>
</feature>
<feature type="compositionally biased region" description="Basic and acidic residues" evidence="1">
    <location>
        <begin position="1261"/>
        <end position="1271"/>
    </location>
</feature>
<gene>
    <name evidence="2" type="ORF">PMZ80_004838</name>
</gene>
<feature type="region of interest" description="Disordered" evidence="1">
    <location>
        <begin position="1"/>
        <end position="171"/>
    </location>
</feature>
<feature type="region of interest" description="Disordered" evidence="1">
    <location>
        <begin position="1261"/>
        <end position="1292"/>
    </location>
</feature>
<dbReference type="RefSeq" id="XP_064730365.1">
    <property type="nucleotide sequence ID" value="XM_064873261.1"/>
</dbReference>
<feature type="compositionally biased region" description="Low complexity" evidence="1">
    <location>
        <begin position="591"/>
        <end position="607"/>
    </location>
</feature>
<feature type="compositionally biased region" description="Basic and acidic residues" evidence="1">
    <location>
        <begin position="1312"/>
        <end position="1331"/>
    </location>
</feature>
<dbReference type="Proteomes" id="UP001334248">
    <property type="component" value="Unassembled WGS sequence"/>
</dbReference>
<feature type="compositionally biased region" description="Low complexity" evidence="1">
    <location>
        <begin position="1272"/>
        <end position="1288"/>
    </location>
</feature>
<evidence type="ECO:0000313" key="2">
    <source>
        <dbReference type="EMBL" id="KAK5942275.1"/>
    </source>
</evidence>
<feature type="region of interest" description="Disordered" evidence="1">
    <location>
        <begin position="1312"/>
        <end position="1350"/>
    </location>
</feature>
<feature type="compositionally biased region" description="Low complexity" evidence="1">
    <location>
        <begin position="617"/>
        <end position="645"/>
    </location>
</feature>
<feature type="compositionally biased region" description="Polar residues" evidence="1">
    <location>
        <begin position="61"/>
        <end position="77"/>
    </location>
</feature>
<keyword evidence="3" id="KW-1185">Reference proteome</keyword>
<dbReference type="GeneID" id="89998287"/>